<comment type="caution">
    <text evidence="2">The sequence shown here is derived from an EMBL/GenBank/DDBJ whole genome shotgun (WGS) entry which is preliminary data.</text>
</comment>
<dbReference type="PANTHER" id="PTHR46148">
    <property type="entry name" value="CHROMO DOMAIN-CONTAINING PROTEIN"/>
    <property type="match status" value="1"/>
</dbReference>
<dbReference type="InterPro" id="IPR056924">
    <property type="entry name" value="SH3_Tf2-1"/>
</dbReference>
<dbReference type="EMBL" id="BQNB010020018">
    <property type="protein sequence ID" value="GJT91428.1"/>
    <property type="molecule type" value="Genomic_DNA"/>
</dbReference>
<keyword evidence="3" id="KW-1185">Reference proteome</keyword>
<name>A0ABQ5HU86_9ASTR</name>
<dbReference type="SUPFAM" id="SSF54001">
    <property type="entry name" value="Cysteine proteinases"/>
    <property type="match status" value="1"/>
</dbReference>
<sequence>MRKSVESMFMRRVVRIPLKVDRYLSLWERDFGFVDRPNPNEAKVDFRSGYHQLRVHEVATIPRDAFTNEDTRPFESRLSFWVLYIMVNPKAPTRFHGLNELGLQAVLRHPQAVHGQFVKLIQTLEDIMKACVVDFGDSYQLSIRCAPFEALYGRKCRSPVLWANIRESSLTGLELVLETAYKVVLVKKKPKAARDCQKSYVDYRRKPLEFEVGDRVLLKKCLTDANLHVPLDEIMVDKILRFVEEPVEIMDREIRKMKRRKRALVKVRWNSKRGPEFTWEHEDQMRIKYPQLLVIPLGMAKGGLLTGIHGMSWRERDLVWILESCEQSRLWWNKEQNVIPRALGWSRKEAFNRYDYNLLFGKEFKVNVDLAATISELKSDWYIGFQNFFMRYIPRNAPVNRNDLYEDYFKKLSAAHKQAKIATTDLPMVFGREITDVSLENLEFRQYFLNMGEDLCTELKHDFNELISSPLYAICPSIQDNDFDDDVIKLAFARTKDDERGFVKRLKEEVRIRVEKEKLVNYEKEKNKRRHALMNSDHWKASTSRINNCKRSQRSSDFSSYYWGSSYTMAAKDRDYNNLSAQDMTQFLKDVKPWAEELLRPNRATDRVHITDDFDLFLGRRGPLRCRTAKARWAMVGAYFVQILLQDSIPVWYADGSRYKVAWRDLDQVFMLINEIDTHWCLAHLDLPSGVVTFYDSGPTYDIEWREWYILLRECLQVVIKFGVSCKEWNFGDDQLRLRWMIYLVVLADVAENVIDAIGFEYCLASSSGWTKSSVLWAEIGESSLIGLDYADKRRKPLEFEVGDRVLLRVSPWKGMRFGKKGKIAPRYVGPFEILKRISLVAYRLRLPEELNSVHDTFHVSNLKKCLVDANLHEPLDEIKVDKTLRFVEGSL</sequence>
<protein>
    <submittedName>
        <fullName evidence="2">Reverse transcriptase domain-containing protein</fullName>
    </submittedName>
</protein>
<reference evidence="2" key="1">
    <citation type="journal article" date="2022" name="Int. J. Mol. Sci.">
        <title>Draft Genome of Tanacetum Coccineum: Genomic Comparison of Closely Related Tanacetum-Family Plants.</title>
        <authorList>
            <person name="Yamashiro T."/>
            <person name="Shiraishi A."/>
            <person name="Nakayama K."/>
            <person name="Satake H."/>
        </authorList>
    </citation>
    <scope>NUCLEOTIDE SEQUENCE</scope>
</reference>
<proteinExistence type="predicted"/>
<keyword evidence="2" id="KW-0808">Transferase</keyword>
<organism evidence="2 3">
    <name type="scientific">Tanacetum coccineum</name>
    <dbReference type="NCBI Taxonomy" id="301880"/>
    <lineage>
        <taxon>Eukaryota</taxon>
        <taxon>Viridiplantae</taxon>
        <taxon>Streptophyta</taxon>
        <taxon>Embryophyta</taxon>
        <taxon>Tracheophyta</taxon>
        <taxon>Spermatophyta</taxon>
        <taxon>Magnoliopsida</taxon>
        <taxon>eudicotyledons</taxon>
        <taxon>Gunneridae</taxon>
        <taxon>Pentapetalae</taxon>
        <taxon>asterids</taxon>
        <taxon>campanulids</taxon>
        <taxon>Asterales</taxon>
        <taxon>Asteraceae</taxon>
        <taxon>Asteroideae</taxon>
        <taxon>Anthemideae</taxon>
        <taxon>Anthemidinae</taxon>
        <taxon>Tanacetum</taxon>
    </lineage>
</organism>
<evidence type="ECO:0000313" key="3">
    <source>
        <dbReference type="Proteomes" id="UP001151760"/>
    </source>
</evidence>
<dbReference type="Proteomes" id="UP001151760">
    <property type="component" value="Unassembled WGS sequence"/>
</dbReference>
<gene>
    <name evidence="2" type="ORF">Tco_1080273</name>
</gene>
<keyword evidence="2" id="KW-0695">RNA-directed DNA polymerase</keyword>
<dbReference type="GO" id="GO:0003964">
    <property type="term" value="F:RNA-directed DNA polymerase activity"/>
    <property type="evidence" value="ECO:0007669"/>
    <property type="project" value="UniProtKB-KW"/>
</dbReference>
<evidence type="ECO:0000259" key="1">
    <source>
        <dbReference type="Pfam" id="PF24626"/>
    </source>
</evidence>
<feature type="domain" description="Tf2-1-like SH3-like" evidence="1">
    <location>
        <begin position="803"/>
        <end position="866"/>
    </location>
</feature>
<dbReference type="Pfam" id="PF24626">
    <property type="entry name" value="SH3_Tf2-1"/>
    <property type="match status" value="1"/>
</dbReference>
<dbReference type="Gene3D" id="3.40.395.10">
    <property type="entry name" value="Adenoviral Proteinase, Chain A"/>
    <property type="match status" value="1"/>
</dbReference>
<dbReference type="PANTHER" id="PTHR46148:SF59">
    <property type="entry name" value="NUCLEOTIDYLTRANSFERASE, RIBONUCLEASE H"/>
    <property type="match status" value="1"/>
</dbReference>
<dbReference type="InterPro" id="IPR038765">
    <property type="entry name" value="Papain-like_cys_pep_sf"/>
</dbReference>
<keyword evidence="2" id="KW-0548">Nucleotidyltransferase</keyword>
<accession>A0ABQ5HU86</accession>
<evidence type="ECO:0000313" key="2">
    <source>
        <dbReference type="EMBL" id="GJT91428.1"/>
    </source>
</evidence>
<reference evidence="2" key="2">
    <citation type="submission" date="2022-01" db="EMBL/GenBank/DDBJ databases">
        <authorList>
            <person name="Yamashiro T."/>
            <person name="Shiraishi A."/>
            <person name="Satake H."/>
            <person name="Nakayama K."/>
        </authorList>
    </citation>
    <scope>NUCLEOTIDE SEQUENCE</scope>
</reference>